<dbReference type="Pfam" id="PF14279">
    <property type="entry name" value="HNH_5"/>
    <property type="match status" value="1"/>
</dbReference>
<evidence type="ECO:0000313" key="4">
    <source>
        <dbReference type="Proteomes" id="UP001501725"/>
    </source>
</evidence>
<name>A0ABP8GQI0_9BACT</name>
<comment type="caution">
    <text evidence="3">The sequence shown here is derived from an EMBL/GenBank/DDBJ whole genome shotgun (WGS) entry which is preliminary data.</text>
</comment>
<dbReference type="InterPro" id="IPR029471">
    <property type="entry name" value="HNH_5"/>
</dbReference>
<dbReference type="InterPro" id="IPR003615">
    <property type="entry name" value="HNH_nuc"/>
</dbReference>
<gene>
    <name evidence="3" type="ORF">GCM10023184_18300</name>
</gene>
<protein>
    <recommendedName>
        <fullName evidence="2">HNH nuclease domain-containing protein</fullName>
    </recommendedName>
</protein>
<dbReference type="RefSeq" id="WP_345255263.1">
    <property type="nucleotide sequence ID" value="NZ_BAABGY010000007.1"/>
</dbReference>
<accession>A0ABP8GQI0</accession>
<feature type="region of interest" description="Disordered" evidence="1">
    <location>
        <begin position="75"/>
        <end position="96"/>
    </location>
</feature>
<dbReference type="Gene3D" id="1.10.30.50">
    <property type="match status" value="1"/>
</dbReference>
<dbReference type="SMART" id="SM00507">
    <property type="entry name" value="HNHc"/>
    <property type="match status" value="1"/>
</dbReference>
<organism evidence="3 4">
    <name type="scientific">Flaviaesturariibacter amylovorans</name>
    <dbReference type="NCBI Taxonomy" id="1084520"/>
    <lineage>
        <taxon>Bacteria</taxon>
        <taxon>Pseudomonadati</taxon>
        <taxon>Bacteroidota</taxon>
        <taxon>Chitinophagia</taxon>
        <taxon>Chitinophagales</taxon>
        <taxon>Chitinophagaceae</taxon>
        <taxon>Flaviaestuariibacter</taxon>
    </lineage>
</organism>
<evidence type="ECO:0000313" key="3">
    <source>
        <dbReference type="EMBL" id="GAA4328428.1"/>
    </source>
</evidence>
<dbReference type="CDD" id="cd00085">
    <property type="entry name" value="HNHc"/>
    <property type="match status" value="1"/>
</dbReference>
<evidence type="ECO:0000259" key="2">
    <source>
        <dbReference type="SMART" id="SM00507"/>
    </source>
</evidence>
<evidence type="ECO:0000256" key="1">
    <source>
        <dbReference type="SAM" id="MobiDB-lite"/>
    </source>
</evidence>
<sequence>MPWPKGKPFTKEHKAKRAATMQQNKKRHKKPVSVNGVECFVCCTCKLPKPAAEYHKDKRTPNGLKAQCKECHGRTSVSTRDREKANASKRAAEATRRARKANVRGIVRKADYDQLRVLLGDSCLKCGSAKSVQWDHIVPLALGGMHSVENLQPLCRKCNERKQASTADYRTEEQRAAIENWVVSFKVLSTTGRPTLETSTLIEKA</sequence>
<dbReference type="EMBL" id="BAABGY010000007">
    <property type="protein sequence ID" value="GAA4328428.1"/>
    <property type="molecule type" value="Genomic_DNA"/>
</dbReference>
<reference evidence="4" key="1">
    <citation type="journal article" date="2019" name="Int. J. Syst. Evol. Microbiol.">
        <title>The Global Catalogue of Microorganisms (GCM) 10K type strain sequencing project: providing services to taxonomists for standard genome sequencing and annotation.</title>
        <authorList>
            <consortium name="The Broad Institute Genomics Platform"/>
            <consortium name="The Broad Institute Genome Sequencing Center for Infectious Disease"/>
            <person name="Wu L."/>
            <person name="Ma J."/>
        </authorList>
    </citation>
    <scope>NUCLEOTIDE SEQUENCE [LARGE SCALE GENOMIC DNA]</scope>
    <source>
        <strain evidence="4">JCM 17919</strain>
    </source>
</reference>
<proteinExistence type="predicted"/>
<feature type="domain" description="HNH nuclease" evidence="2">
    <location>
        <begin position="113"/>
        <end position="160"/>
    </location>
</feature>
<keyword evidence="4" id="KW-1185">Reference proteome</keyword>
<dbReference type="Proteomes" id="UP001501725">
    <property type="component" value="Unassembled WGS sequence"/>
</dbReference>
<feature type="region of interest" description="Disordered" evidence="1">
    <location>
        <begin position="1"/>
        <end position="29"/>
    </location>
</feature>